<dbReference type="Proteomes" id="UP001296104">
    <property type="component" value="Unassembled WGS sequence"/>
</dbReference>
<dbReference type="PANTHER" id="PTHR33112:SF10">
    <property type="entry name" value="TOL"/>
    <property type="match status" value="1"/>
</dbReference>
<reference evidence="1" key="1">
    <citation type="submission" date="2023-11" db="EMBL/GenBank/DDBJ databases">
        <authorList>
            <person name="Alioto T."/>
            <person name="Alioto T."/>
            <person name="Gomez Garrido J."/>
        </authorList>
    </citation>
    <scope>NUCLEOTIDE SEQUENCE</scope>
</reference>
<gene>
    <name evidence="1" type="ORF">LECACI_7A002086</name>
</gene>
<organism evidence="1 2">
    <name type="scientific">Lecanosticta acicola</name>
    <dbReference type="NCBI Taxonomy" id="111012"/>
    <lineage>
        <taxon>Eukaryota</taxon>
        <taxon>Fungi</taxon>
        <taxon>Dikarya</taxon>
        <taxon>Ascomycota</taxon>
        <taxon>Pezizomycotina</taxon>
        <taxon>Dothideomycetes</taxon>
        <taxon>Dothideomycetidae</taxon>
        <taxon>Mycosphaerellales</taxon>
        <taxon>Mycosphaerellaceae</taxon>
        <taxon>Lecanosticta</taxon>
    </lineage>
</organism>
<dbReference type="AlphaFoldDB" id="A0AAI8YU82"/>
<evidence type="ECO:0000313" key="1">
    <source>
        <dbReference type="EMBL" id="CAK3877547.1"/>
    </source>
</evidence>
<accession>A0AAI8YU82</accession>
<protein>
    <submittedName>
        <fullName evidence="1">Uncharacterized protein</fullName>
    </submittedName>
</protein>
<proteinExistence type="predicted"/>
<evidence type="ECO:0000313" key="2">
    <source>
        <dbReference type="Proteomes" id="UP001296104"/>
    </source>
</evidence>
<name>A0AAI8YU82_9PEZI</name>
<comment type="caution">
    <text evidence="1">The sequence shown here is derived from an EMBL/GenBank/DDBJ whole genome shotgun (WGS) entry which is preliminary data.</text>
</comment>
<sequence>MGSKPQRYRLIEDLLDLWRHEVEDAELNTRGWVVQERLLAPRVLHFGRNQILWECRDQYAAEIYPEEISPDFWKMPTHMHFDAPYEDWSRIVSRYSRCSLTKKSDKLIAVSGLAKQVGSRLNDEYVAGMWRQDLAIQLFWSTRGFYGTPVCGPAQSIFGKRPSKRAQPYRAPSFSWAATDAEIRYSLYSAEENRHSIIEAVEVVDVQLEHVTKDTYGAVSGGYLDLRCFLKKLFLPSGQSPWGEQNEDLNGMYGVIPDSYCDTFRRLFVFLDDYPEYFNPVGREDVYCVPAYLAGSRRWDCLLLQVVDADEGIFRRFGLGCVDLQGEEADNGARFSRQCCSRAASYPCRSFDGERHVIRII</sequence>
<dbReference type="PANTHER" id="PTHR33112">
    <property type="entry name" value="DOMAIN PROTEIN, PUTATIVE-RELATED"/>
    <property type="match status" value="1"/>
</dbReference>
<keyword evidence="2" id="KW-1185">Reference proteome</keyword>
<dbReference type="EMBL" id="CAVMBE010000008">
    <property type="protein sequence ID" value="CAK3877547.1"/>
    <property type="molecule type" value="Genomic_DNA"/>
</dbReference>